<sequence>MSVQCKQRVEFFGGPIDGQVSQLETPLKPFVIVQTLAHARHVNVLVQLFRVLFFYEHTEPPVRAVYELQAGKYTYLRSTIAIDMPADAQRVCAMIQEQPPILSSD</sequence>
<keyword evidence="2" id="KW-1185">Reference proteome</keyword>
<protein>
    <submittedName>
        <fullName evidence="1">Uncharacterized protein</fullName>
    </submittedName>
</protein>
<reference evidence="1 2" key="1">
    <citation type="submission" date="2019-08" db="EMBL/GenBank/DDBJ databases">
        <title>Deep-cultivation of Planctomycetes and their phenomic and genomic characterization uncovers novel biology.</title>
        <authorList>
            <person name="Wiegand S."/>
            <person name="Jogler M."/>
            <person name="Boedeker C."/>
            <person name="Pinto D."/>
            <person name="Vollmers J."/>
            <person name="Rivas-Marin E."/>
            <person name="Kohn T."/>
            <person name="Peeters S.H."/>
            <person name="Heuer A."/>
            <person name="Rast P."/>
            <person name="Oberbeckmann S."/>
            <person name="Bunk B."/>
            <person name="Jeske O."/>
            <person name="Meyerdierks A."/>
            <person name="Storesund J.E."/>
            <person name="Kallscheuer N."/>
            <person name="Luecker S."/>
            <person name="Lage O.M."/>
            <person name="Pohl T."/>
            <person name="Merkel B.J."/>
            <person name="Hornburger P."/>
            <person name="Mueller R.-W."/>
            <person name="Bruemmer F."/>
            <person name="Labrenz M."/>
            <person name="Spormann A.M."/>
            <person name="Op den Camp H."/>
            <person name="Overmann J."/>
            <person name="Amann R."/>
            <person name="Jetten M.S.M."/>
            <person name="Mascher T."/>
            <person name="Medema M.H."/>
            <person name="Devos D.P."/>
            <person name="Kaster A.-K."/>
            <person name="Ovreas L."/>
            <person name="Rohde M."/>
            <person name="Galperin M.Y."/>
            <person name="Jogler C."/>
        </authorList>
    </citation>
    <scope>NUCLEOTIDE SEQUENCE [LARGE SCALE GENOMIC DNA]</scope>
    <source>
        <strain evidence="1 2">UC8</strain>
    </source>
</reference>
<evidence type="ECO:0000313" key="2">
    <source>
        <dbReference type="Proteomes" id="UP000325286"/>
    </source>
</evidence>
<name>A0A5B9QVB7_9BACT</name>
<dbReference type="OrthoDB" id="276503at2"/>
<dbReference type="RefSeq" id="WP_068135465.1">
    <property type="nucleotide sequence ID" value="NZ_CP042914.1"/>
</dbReference>
<organism evidence="1 2">
    <name type="scientific">Roseimaritima ulvae</name>
    <dbReference type="NCBI Taxonomy" id="980254"/>
    <lineage>
        <taxon>Bacteria</taxon>
        <taxon>Pseudomonadati</taxon>
        <taxon>Planctomycetota</taxon>
        <taxon>Planctomycetia</taxon>
        <taxon>Pirellulales</taxon>
        <taxon>Pirellulaceae</taxon>
        <taxon>Roseimaritima</taxon>
    </lineage>
</organism>
<gene>
    <name evidence="1" type="ORF">UC8_37760</name>
</gene>
<dbReference type="Proteomes" id="UP000325286">
    <property type="component" value="Chromosome"/>
</dbReference>
<accession>A0A5B9QVB7</accession>
<proteinExistence type="predicted"/>
<dbReference type="KEGG" id="rul:UC8_37760"/>
<dbReference type="AlphaFoldDB" id="A0A5B9QVB7"/>
<dbReference type="EMBL" id="CP042914">
    <property type="protein sequence ID" value="QEG41750.1"/>
    <property type="molecule type" value="Genomic_DNA"/>
</dbReference>
<evidence type="ECO:0000313" key="1">
    <source>
        <dbReference type="EMBL" id="QEG41750.1"/>
    </source>
</evidence>